<dbReference type="GO" id="GO:0003743">
    <property type="term" value="F:translation initiation factor activity"/>
    <property type="evidence" value="ECO:0007669"/>
    <property type="project" value="UniProtKB-UniRule"/>
</dbReference>
<dbReference type="Pfam" id="PF05198">
    <property type="entry name" value="IF3_N"/>
    <property type="match status" value="1"/>
</dbReference>
<comment type="similarity">
    <text evidence="1">Belongs to the IF-3 family.</text>
</comment>
<evidence type="ECO:0000259" key="6">
    <source>
        <dbReference type="Pfam" id="PF05198"/>
    </source>
</evidence>
<evidence type="ECO:0000256" key="4">
    <source>
        <dbReference type="NCBIfam" id="TIGR00168"/>
    </source>
</evidence>
<keyword evidence="2 7" id="KW-0396">Initiation factor</keyword>
<evidence type="ECO:0000256" key="2">
    <source>
        <dbReference type="ARBA" id="ARBA00022540"/>
    </source>
</evidence>
<evidence type="ECO:0000256" key="3">
    <source>
        <dbReference type="ARBA" id="ARBA00022917"/>
    </source>
</evidence>
<dbReference type="GO" id="GO:0032790">
    <property type="term" value="P:ribosome disassembly"/>
    <property type="evidence" value="ECO:0007669"/>
    <property type="project" value="TreeGrafter"/>
</dbReference>
<evidence type="ECO:0000259" key="5">
    <source>
        <dbReference type="Pfam" id="PF00707"/>
    </source>
</evidence>
<keyword evidence="3" id="KW-0648">Protein biosynthesis</keyword>
<dbReference type="Proteomes" id="UP000177614">
    <property type="component" value="Unassembled WGS sequence"/>
</dbReference>
<dbReference type="InterPro" id="IPR036788">
    <property type="entry name" value="T_IF-3_C_sf"/>
</dbReference>
<protein>
    <recommendedName>
        <fullName evidence="4">Translation initiation factor IF-3</fullName>
    </recommendedName>
</protein>
<proteinExistence type="inferred from homology"/>
<dbReference type="STRING" id="1817814.A2V81_03515"/>
<accession>A0A1F4XJN3</accession>
<dbReference type="PANTHER" id="PTHR10938:SF0">
    <property type="entry name" value="TRANSLATION INITIATION FACTOR IF-3, MITOCHONDRIAL"/>
    <property type="match status" value="1"/>
</dbReference>
<evidence type="ECO:0000313" key="7">
    <source>
        <dbReference type="EMBL" id="OGC81921.1"/>
    </source>
</evidence>
<dbReference type="Pfam" id="PF00707">
    <property type="entry name" value="IF3_C"/>
    <property type="match status" value="1"/>
</dbReference>
<dbReference type="InterPro" id="IPR019815">
    <property type="entry name" value="Translation_initiation_fac_3_C"/>
</dbReference>
<dbReference type="SUPFAM" id="SSF54364">
    <property type="entry name" value="Translation initiation factor IF3, N-terminal domain"/>
    <property type="match status" value="1"/>
</dbReference>
<reference evidence="7 8" key="1">
    <citation type="journal article" date="2016" name="Nat. Commun.">
        <title>Thousands of microbial genomes shed light on interconnected biogeochemical processes in an aquifer system.</title>
        <authorList>
            <person name="Anantharaman K."/>
            <person name="Brown C.T."/>
            <person name="Hug L.A."/>
            <person name="Sharon I."/>
            <person name="Castelle C.J."/>
            <person name="Probst A.J."/>
            <person name="Thomas B.C."/>
            <person name="Singh A."/>
            <person name="Wilkins M.J."/>
            <person name="Karaoz U."/>
            <person name="Brodie E.L."/>
            <person name="Williams K.H."/>
            <person name="Hubbard S.S."/>
            <person name="Banfield J.F."/>
        </authorList>
    </citation>
    <scope>NUCLEOTIDE SEQUENCE [LARGE SCALE GENOMIC DNA]</scope>
</reference>
<evidence type="ECO:0000313" key="8">
    <source>
        <dbReference type="Proteomes" id="UP000177614"/>
    </source>
</evidence>
<feature type="domain" description="Translation initiation factor 3 N-terminal" evidence="6">
    <location>
        <begin position="7"/>
        <end position="75"/>
    </location>
</feature>
<dbReference type="NCBIfam" id="TIGR00168">
    <property type="entry name" value="infC"/>
    <property type="match status" value="1"/>
</dbReference>
<dbReference type="FunFam" id="3.10.20.80:FF:000001">
    <property type="entry name" value="Translation initiation factor IF-3"/>
    <property type="match status" value="1"/>
</dbReference>
<dbReference type="GO" id="GO:0005737">
    <property type="term" value="C:cytoplasm"/>
    <property type="evidence" value="ECO:0007669"/>
    <property type="project" value="UniProtKB-ARBA"/>
</dbReference>
<gene>
    <name evidence="7" type="ORF">A2V81_03515</name>
</gene>
<organism evidence="7 8">
    <name type="scientific">Candidatus Abawacabacteria bacterium RBG_16_42_10</name>
    <dbReference type="NCBI Taxonomy" id="1817814"/>
    <lineage>
        <taxon>Bacteria</taxon>
        <taxon>Candidatus Abawacaibacteriota</taxon>
    </lineage>
</organism>
<dbReference type="AlphaFoldDB" id="A0A1F4XJN3"/>
<dbReference type="PANTHER" id="PTHR10938">
    <property type="entry name" value="TRANSLATION INITIATION FACTOR IF-3"/>
    <property type="match status" value="1"/>
</dbReference>
<feature type="domain" description="Translation initiation factor 3 C-terminal" evidence="5">
    <location>
        <begin position="84"/>
        <end position="167"/>
    </location>
</feature>
<sequence>MSKKVRINGAITFPEVRLINHDDSQLGVVAIAEALRMAQNEGLDLVEIAPKAVPPVCKIMDFGKYIYRQQKLEQKQKNKNPKNEIKGLRLGVATSPHDLEIKANQAKKFFAKGAKVKITLVLHGREVSRKELAKAKIAEFLKYLEGLYEVEQHIVHQGRFLNMMIKPIK</sequence>
<dbReference type="EMBL" id="MEWR01000014">
    <property type="protein sequence ID" value="OGC81921.1"/>
    <property type="molecule type" value="Genomic_DNA"/>
</dbReference>
<dbReference type="SUPFAM" id="SSF55200">
    <property type="entry name" value="Translation initiation factor IF3, C-terminal domain"/>
    <property type="match status" value="1"/>
</dbReference>
<dbReference type="InterPro" id="IPR019814">
    <property type="entry name" value="Translation_initiation_fac_3_N"/>
</dbReference>
<name>A0A1F4XJN3_9BACT</name>
<dbReference type="Gene3D" id="3.30.110.10">
    <property type="entry name" value="Translation initiation factor 3 (IF-3), C-terminal domain"/>
    <property type="match status" value="1"/>
</dbReference>
<dbReference type="GO" id="GO:0043022">
    <property type="term" value="F:ribosome binding"/>
    <property type="evidence" value="ECO:0007669"/>
    <property type="project" value="TreeGrafter"/>
</dbReference>
<evidence type="ECO:0000256" key="1">
    <source>
        <dbReference type="ARBA" id="ARBA00005439"/>
    </source>
</evidence>
<dbReference type="InterPro" id="IPR036787">
    <property type="entry name" value="T_IF-3_N_sf"/>
</dbReference>
<comment type="caution">
    <text evidence="7">The sequence shown here is derived from an EMBL/GenBank/DDBJ whole genome shotgun (WGS) entry which is preliminary data.</text>
</comment>
<dbReference type="InterPro" id="IPR001288">
    <property type="entry name" value="Translation_initiation_fac_3"/>
</dbReference>
<dbReference type="Gene3D" id="3.10.20.80">
    <property type="entry name" value="Translation initiation factor 3 (IF-3), N-terminal domain"/>
    <property type="match status" value="1"/>
</dbReference>